<protein>
    <recommendedName>
        <fullName evidence="8">Ribonuclease Z</fullName>
        <shortName evidence="8">RNase Z</shortName>
        <ecNumber evidence="8">3.1.26.11</ecNumber>
    </recommendedName>
    <alternativeName>
        <fullName evidence="8">tRNA 3 endonuclease</fullName>
    </alternativeName>
    <alternativeName>
        <fullName evidence="8">tRNase Z</fullName>
    </alternativeName>
</protein>
<dbReference type="Proteomes" id="UP000283523">
    <property type="component" value="Unassembled WGS sequence"/>
</dbReference>
<accession>A0A418M5M5</accession>
<dbReference type="EC" id="3.1.26.11" evidence="8"/>
<evidence type="ECO:0000256" key="1">
    <source>
        <dbReference type="ARBA" id="ARBA00011738"/>
    </source>
</evidence>
<evidence type="ECO:0000256" key="4">
    <source>
        <dbReference type="ARBA" id="ARBA00022723"/>
    </source>
</evidence>
<dbReference type="SUPFAM" id="SSF56281">
    <property type="entry name" value="Metallo-hydrolase/oxidoreductase"/>
    <property type="match status" value="1"/>
</dbReference>
<evidence type="ECO:0000256" key="3">
    <source>
        <dbReference type="ARBA" id="ARBA00022722"/>
    </source>
</evidence>
<dbReference type="GO" id="GO:0008270">
    <property type="term" value="F:zinc ion binding"/>
    <property type="evidence" value="ECO:0007669"/>
    <property type="project" value="UniProtKB-UniRule"/>
</dbReference>
<comment type="catalytic activity">
    <reaction evidence="8">
        <text>Endonucleolytic cleavage of RNA, removing extra 3' nucleotides from tRNA precursor, generating 3' termini of tRNAs. A 3'-hydroxy group is left at the tRNA terminus and a 5'-phosphoryl group is left at the trailer molecule.</text>
        <dbReference type="EC" id="3.1.26.11"/>
    </reaction>
</comment>
<feature type="binding site" evidence="8">
    <location>
        <position position="96"/>
    </location>
    <ligand>
        <name>Zn(2+)</name>
        <dbReference type="ChEBI" id="CHEBI:29105"/>
        <label>2</label>
        <note>catalytic</note>
    </ligand>
</feature>
<dbReference type="Pfam" id="PF23023">
    <property type="entry name" value="Anti-Pycsar_Apyc1"/>
    <property type="match status" value="1"/>
</dbReference>
<dbReference type="PANTHER" id="PTHR46018">
    <property type="entry name" value="ZINC PHOSPHODIESTERASE ELAC PROTEIN 1"/>
    <property type="match status" value="1"/>
</dbReference>
<comment type="caution">
    <text evidence="10">The sequence shown here is derived from an EMBL/GenBank/DDBJ whole genome shotgun (WGS) entry which is preliminary data.</text>
</comment>
<reference evidence="10 11" key="1">
    <citation type="submission" date="2018-08" db="EMBL/GenBank/DDBJ databases">
        <title>Fibrisoma montanum sp. nov., isolated from Danxia mountain soil.</title>
        <authorList>
            <person name="Huang Y."/>
        </authorList>
    </citation>
    <scope>NUCLEOTIDE SEQUENCE [LARGE SCALE GENOMIC DNA]</scope>
    <source>
        <strain evidence="10 11">HYT19</strain>
    </source>
</reference>
<feature type="binding site" evidence="8">
    <location>
        <position position="300"/>
    </location>
    <ligand>
        <name>Zn(2+)</name>
        <dbReference type="ChEBI" id="CHEBI:29105"/>
        <label>2</label>
        <note>catalytic</note>
    </ligand>
</feature>
<dbReference type="EMBL" id="QXED01000005">
    <property type="protein sequence ID" value="RIV21173.1"/>
    <property type="molecule type" value="Genomic_DNA"/>
</dbReference>
<keyword evidence="2 8" id="KW-0819">tRNA processing</keyword>
<dbReference type="NCBIfam" id="NF000801">
    <property type="entry name" value="PRK00055.1-3"/>
    <property type="match status" value="1"/>
</dbReference>
<comment type="similarity">
    <text evidence="8">Belongs to the RNase Z family.</text>
</comment>
<feature type="binding site" evidence="8">
    <location>
        <position position="94"/>
    </location>
    <ligand>
        <name>Zn(2+)</name>
        <dbReference type="ChEBI" id="CHEBI:29105"/>
        <label>1</label>
        <note>catalytic</note>
    </ligand>
</feature>
<name>A0A418M5M5_9BACT</name>
<dbReference type="CDD" id="cd07717">
    <property type="entry name" value="RNaseZ_ZiPD-like_MBL-fold"/>
    <property type="match status" value="1"/>
</dbReference>
<keyword evidence="3 8" id="KW-0540">Nuclease</keyword>
<feature type="binding site" evidence="8">
    <location>
        <position position="97"/>
    </location>
    <ligand>
        <name>Zn(2+)</name>
        <dbReference type="ChEBI" id="CHEBI:29105"/>
        <label>2</label>
        <note>catalytic</note>
    </ligand>
</feature>
<dbReference type="Gene3D" id="3.60.15.10">
    <property type="entry name" value="Ribonuclease Z/Hydroxyacylglutathione hydrolase-like"/>
    <property type="match status" value="1"/>
</dbReference>
<dbReference type="InterPro" id="IPR036866">
    <property type="entry name" value="RibonucZ/Hydroxyglut_hydro"/>
</dbReference>
<evidence type="ECO:0000256" key="2">
    <source>
        <dbReference type="ARBA" id="ARBA00022694"/>
    </source>
</evidence>
<gene>
    <name evidence="8" type="primary">rnz</name>
    <name evidence="10" type="ORF">DYU11_17245</name>
</gene>
<evidence type="ECO:0000256" key="6">
    <source>
        <dbReference type="ARBA" id="ARBA00022801"/>
    </source>
</evidence>
<keyword evidence="4 8" id="KW-0479">Metal-binding</keyword>
<keyword evidence="6 8" id="KW-0378">Hydrolase</keyword>
<dbReference type="GO" id="GO:0042781">
    <property type="term" value="F:3'-tRNA processing endoribonuclease activity"/>
    <property type="evidence" value="ECO:0007669"/>
    <property type="project" value="UniProtKB-UniRule"/>
</dbReference>
<keyword evidence="11" id="KW-1185">Reference proteome</keyword>
<keyword evidence="5 8" id="KW-0255">Endonuclease</keyword>
<dbReference type="RefSeq" id="WP_119668964.1">
    <property type="nucleotide sequence ID" value="NZ_QXED01000005.1"/>
</dbReference>
<evidence type="ECO:0000256" key="9">
    <source>
        <dbReference type="SAM" id="MobiDB-lite"/>
    </source>
</evidence>
<dbReference type="InterPro" id="IPR013471">
    <property type="entry name" value="RNase_Z/BN"/>
</dbReference>
<dbReference type="OrthoDB" id="9800940at2"/>
<feature type="active site" description="Proton acceptor" evidence="8">
    <location>
        <position position="96"/>
    </location>
</feature>
<evidence type="ECO:0000313" key="10">
    <source>
        <dbReference type="EMBL" id="RIV21173.1"/>
    </source>
</evidence>
<feature type="binding site" evidence="8">
    <location>
        <position position="242"/>
    </location>
    <ligand>
        <name>Zn(2+)</name>
        <dbReference type="ChEBI" id="CHEBI:29105"/>
        <label>1</label>
        <note>catalytic</note>
    </ligand>
</feature>
<comment type="cofactor">
    <cofactor evidence="8">
        <name>Zn(2+)</name>
        <dbReference type="ChEBI" id="CHEBI:29105"/>
    </cofactor>
    <text evidence="8">Binds 2 Zn(2+) ions.</text>
</comment>
<sequence>MSMREGSAAAGTPISSVNHGQPDPAGRTSVHSFALTILGAGSATPTLGRHPTAQLLTVGNEYMLIDCGEGTQFRLIEQKIRPSRLRYIFISHLHGDHYFGLPPLLSTLNLSGRTEDLYLFGPRGLDEVLTTMFRVSDSRLGYPLHFQPVDPIQPSMLLDHPHLTVESIPLEHRIDCTGYLFQEKPHKLRLLRERLPDDVPVPYLKKLKEGFDILDETGQVLYAAAEFTEAGPPARSYAYCSDTRYNELLIPQLQGVDLLYHEATFLEDNAQRATEVFHSTAQQAATIAAKAGAGRLMIGHFSSRYKRFDSFLLEARAVFPETYLAAEGETLEINKWAH</sequence>
<dbReference type="HAMAP" id="MF_01818">
    <property type="entry name" value="RNase_Z_BN"/>
    <property type="match status" value="1"/>
</dbReference>
<comment type="function">
    <text evidence="8">Zinc phosphodiesterase, which displays some tRNA 3'-processing endonuclease activity. Probably involved in tRNA maturation, by removing a 3'-trailer from precursor tRNA.</text>
</comment>
<keyword evidence="7 8" id="KW-0862">Zinc</keyword>
<feature type="binding site" evidence="8">
    <location>
        <position position="92"/>
    </location>
    <ligand>
        <name>Zn(2+)</name>
        <dbReference type="ChEBI" id="CHEBI:29105"/>
        <label>1</label>
        <note>catalytic</note>
    </ligand>
</feature>
<feature type="region of interest" description="Disordered" evidence="9">
    <location>
        <begin position="1"/>
        <end position="26"/>
    </location>
</feature>
<comment type="subunit">
    <text evidence="1 8">Homodimer.</text>
</comment>
<proteinExistence type="inferred from homology"/>
<evidence type="ECO:0000256" key="7">
    <source>
        <dbReference type="ARBA" id="ARBA00022833"/>
    </source>
</evidence>
<evidence type="ECO:0000256" key="8">
    <source>
        <dbReference type="HAMAP-Rule" id="MF_01818"/>
    </source>
</evidence>
<feature type="binding site" evidence="8">
    <location>
        <position position="172"/>
    </location>
    <ligand>
        <name>Zn(2+)</name>
        <dbReference type="ChEBI" id="CHEBI:29105"/>
        <label>1</label>
        <note>catalytic</note>
    </ligand>
</feature>
<feature type="binding site" evidence="8">
    <location>
        <position position="242"/>
    </location>
    <ligand>
        <name>Zn(2+)</name>
        <dbReference type="ChEBI" id="CHEBI:29105"/>
        <label>2</label>
        <note>catalytic</note>
    </ligand>
</feature>
<evidence type="ECO:0000256" key="5">
    <source>
        <dbReference type="ARBA" id="ARBA00022759"/>
    </source>
</evidence>
<dbReference type="PANTHER" id="PTHR46018:SF2">
    <property type="entry name" value="ZINC PHOSPHODIESTERASE ELAC PROTEIN 1"/>
    <property type="match status" value="1"/>
</dbReference>
<organism evidence="10 11">
    <name type="scientific">Fibrisoma montanum</name>
    <dbReference type="NCBI Taxonomy" id="2305895"/>
    <lineage>
        <taxon>Bacteria</taxon>
        <taxon>Pseudomonadati</taxon>
        <taxon>Bacteroidota</taxon>
        <taxon>Cytophagia</taxon>
        <taxon>Cytophagales</taxon>
        <taxon>Spirosomataceae</taxon>
        <taxon>Fibrisoma</taxon>
    </lineage>
</organism>
<dbReference type="AlphaFoldDB" id="A0A418M5M5"/>
<evidence type="ECO:0000313" key="11">
    <source>
        <dbReference type="Proteomes" id="UP000283523"/>
    </source>
</evidence>